<dbReference type="KEGG" id="hut:Huta_1174"/>
<dbReference type="STRING" id="519442.Huta_1174"/>
<gene>
    <name evidence="2" type="ordered locus">Huta_1174</name>
</gene>
<keyword evidence="3" id="KW-1185">Reference proteome</keyword>
<feature type="transmembrane region" description="Helical" evidence="1">
    <location>
        <begin position="33"/>
        <end position="52"/>
    </location>
</feature>
<dbReference type="eggNOG" id="arCOG06437">
    <property type="taxonomic scope" value="Archaea"/>
</dbReference>
<dbReference type="AlphaFoldDB" id="C7NMN7"/>
<dbReference type="HOGENOM" id="CLU_123162_0_0_2"/>
<dbReference type="InterPro" id="IPR055693">
    <property type="entry name" value="DUF7269"/>
</dbReference>
<dbReference type="Pfam" id="PF23933">
    <property type="entry name" value="DUF7269"/>
    <property type="match status" value="1"/>
</dbReference>
<name>C7NMN7_HALUD</name>
<protein>
    <submittedName>
        <fullName evidence="2">Uncharacterized protein</fullName>
    </submittedName>
</protein>
<proteinExistence type="predicted"/>
<reference evidence="2 3" key="1">
    <citation type="journal article" date="2009" name="Stand. Genomic Sci.">
        <title>Complete genome sequence of Halorhabdus utahensis type strain (AX-2).</title>
        <authorList>
            <person name="Anderson I."/>
            <person name="Tindall B.J."/>
            <person name="Pomrenke H."/>
            <person name="Goker M."/>
            <person name="Lapidus A."/>
            <person name="Nolan M."/>
            <person name="Copeland A."/>
            <person name="Glavina Del Rio T."/>
            <person name="Chen F."/>
            <person name="Tice H."/>
            <person name="Cheng J.F."/>
            <person name="Lucas S."/>
            <person name="Chertkov O."/>
            <person name="Bruce D."/>
            <person name="Brettin T."/>
            <person name="Detter J.C."/>
            <person name="Han C."/>
            <person name="Goodwin L."/>
            <person name="Land M."/>
            <person name="Hauser L."/>
            <person name="Chang Y.J."/>
            <person name="Jeffries C.D."/>
            <person name="Pitluck S."/>
            <person name="Pati A."/>
            <person name="Mavromatis K."/>
            <person name="Ivanova N."/>
            <person name="Ovchinnikova G."/>
            <person name="Chen A."/>
            <person name="Palaniappan K."/>
            <person name="Chain P."/>
            <person name="Rohde M."/>
            <person name="Bristow J."/>
            <person name="Eisen J.A."/>
            <person name="Markowitz V."/>
            <person name="Hugenholtz P."/>
            <person name="Kyrpides N.C."/>
            <person name="Klenk H.P."/>
        </authorList>
    </citation>
    <scope>NUCLEOTIDE SEQUENCE [LARGE SCALE GENOMIC DNA]</scope>
    <source>
        <strain evidence="3">DSM 12940 / JCM 11049 / AX-2</strain>
    </source>
</reference>
<evidence type="ECO:0000313" key="2">
    <source>
        <dbReference type="EMBL" id="ACV11350.1"/>
    </source>
</evidence>
<dbReference type="RefSeq" id="WP_015788925.1">
    <property type="nucleotide sequence ID" value="NC_013158.1"/>
</dbReference>
<keyword evidence="1" id="KW-0812">Transmembrane</keyword>
<evidence type="ECO:0000256" key="1">
    <source>
        <dbReference type="SAM" id="Phobius"/>
    </source>
</evidence>
<organism evidence="2 3">
    <name type="scientific">Halorhabdus utahensis (strain DSM 12940 / JCM 11049 / AX-2)</name>
    <dbReference type="NCBI Taxonomy" id="519442"/>
    <lineage>
        <taxon>Archaea</taxon>
        <taxon>Methanobacteriati</taxon>
        <taxon>Methanobacteriota</taxon>
        <taxon>Stenosarchaea group</taxon>
        <taxon>Halobacteria</taxon>
        <taxon>Halobacteriales</taxon>
        <taxon>Haloarculaceae</taxon>
        <taxon>Halorhabdus</taxon>
    </lineage>
</organism>
<keyword evidence="1" id="KW-0472">Membrane</keyword>
<accession>C7NMN7</accession>
<sequence>MNWRPAHLGGLAAVLTGFALVVVDVSPLAILGQYSYVVVLLFGLGVTVLGGLELADRHATTGEWWRPTPTESGHRVPVPGDELADLPDAELQDRLRRRVVVSLMAVRNCSEADARAQIEDGTWTDDRLAAAYLGSEAVRLPLTTQLRELVRGTSTEARARRHTISALRSLRAEGSR</sequence>
<dbReference type="EMBL" id="CP001687">
    <property type="protein sequence ID" value="ACV11350.1"/>
    <property type="molecule type" value="Genomic_DNA"/>
</dbReference>
<dbReference type="OrthoDB" id="241451at2157"/>
<evidence type="ECO:0000313" key="3">
    <source>
        <dbReference type="Proteomes" id="UP000002071"/>
    </source>
</evidence>
<keyword evidence="1" id="KW-1133">Transmembrane helix</keyword>
<dbReference type="Proteomes" id="UP000002071">
    <property type="component" value="Chromosome"/>
</dbReference>
<dbReference type="GeneID" id="8383449"/>